<dbReference type="AlphaFoldDB" id="A0A0S4JM26"/>
<dbReference type="PANTHER" id="PTHR18934:SF83">
    <property type="entry name" value="PRE-MRNA-SPLICING FACTOR ATP-DEPENDENT RNA HELICASE DHX16"/>
    <property type="match status" value="1"/>
</dbReference>
<feature type="compositionally biased region" description="Low complexity" evidence="2">
    <location>
        <begin position="14"/>
        <end position="31"/>
    </location>
</feature>
<reference evidence="4" key="1">
    <citation type="submission" date="2015-09" db="EMBL/GenBank/DDBJ databases">
        <authorList>
            <consortium name="Pathogen Informatics"/>
        </authorList>
    </citation>
    <scope>NUCLEOTIDE SEQUENCE [LARGE SCALE GENOMIC DNA]</scope>
    <source>
        <strain evidence="4">Lake Konstanz</strain>
    </source>
</reference>
<dbReference type="EMBL" id="CYKH01001749">
    <property type="protein sequence ID" value="CUG89545.1"/>
    <property type="molecule type" value="Genomic_DNA"/>
</dbReference>
<dbReference type="OMA" id="FIRDAGH"/>
<proteinExistence type="predicted"/>
<feature type="region of interest" description="Disordered" evidence="2">
    <location>
        <begin position="1"/>
        <end position="31"/>
    </location>
</feature>
<evidence type="ECO:0000256" key="2">
    <source>
        <dbReference type="SAM" id="MobiDB-lite"/>
    </source>
</evidence>
<gene>
    <name evidence="3" type="ORF">BSAL_21985</name>
</gene>
<dbReference type="OrthoDB" id="278017at2759"/>
<dbReference type="GO" id="GO:0003724">
    <property type="term" value="F:RNA helicase activity"/>
    <property type="evidence" value="ECO:0007669"/>
    <property type="project" value="UniProtKB-EC"/>
</dbReference>
<dbReference type="Proteomes" id="UP000051952">
    <property type="component" value="Unassembled WGS sequence"/>
</dbReference>
<evidence type="ECO:0000313" key="3">
    <source>
        <dbReference type="EMBL" id="CUG89545.1"/>
    </source>
</evidence>
<feature type="non-terminal residue" evidence="3">
    <location>
        <position position="961"/>
    </location>
</feature>
<organism evidence="3 4">
    <name type="scientific">Bodo saltans</name>
    <name type="common">Flagellated protozoan</name>
    <dbReference type="NCBI Taxonomy" id="75058"/>
    <lineage>
        <taxon>Eukaryota</taxon>
        <taxon>Discoba</taxon>
        <taxon>Euglenozoa</taxon>
        <taxon>Kinetoplastea</taxon>
        <taxon>Metakinetoplastina</taxon>
        <taxon>Eubodonida</taxon>
        <taxon>Bodonidae</taxon>
        <taxon>Bodo</taxon>
    </lineage>
</organism>
<comment type="catalytic activity">
    <reaction evidence="1">
        <text>ATP + H2O = ADP + phosphate + H(+)</text>
        <dbReference type="Rhea" id="RHEA:13065"/>
        <dbReference type="ChEBI" id="CHEBI:15377"/>
        <dbReference type="ChEBI" id="CHEBI:15378"/>
        <dbReference type="ChEBI" id="CHEBI:30616"/>
        <dbReference type="ChEBI" id="CHEBI:43474"/>
        <dbReference type="ChEBI" id="CHEBI:456216"/>
        <dbReference type="EC" id="3.6.4.13"/>
    </reaction>
</comment>
<name>A0A0S4JM26_BODSA</name>
<protein>
    <submittedName>
        <fullName evidence="3">Uncharacterized protein</fullName>
    </submittedName>
</protein>
<dbReference type="GO" id="GO:0003723">
    <property type="term" value="F:RNA binding"/>
    <property type="evidence" value="ECO:0007669"/>
    <property type="project" value="TreeGrafter"/>
</dbReference>
<evidence type="ECO:0000256" key="1">
    <source>
        <dbReference type="ARBA" id="ARBA00047984"/>
    </source>
</evidence>
<dbReference type="GO" id="GO:0071013">
    <property type="term" value="C:catalytic step 2 spliceosome"/>
    <property type="evidence" value="ECO:0007669"/>
    <property type="project" value="TreeGrafter"/>
</dbReference>
<dbReference type="VEuPathDB" id="TriTrypDB:BSAL_21985"/>
<sequence>MASAPRPGRKGGKIESPAIAPSSSTARTPPSEIKLAAREQSPATAEAPMIPQTSSEFSSQFLQFDPTAVDLVGKGSVLGGAKHVRMEQRSAAAGKEEIEAKMQLFFAETLGEYRKPHPKDNLVAITTALQENRAVATTLEEGLLLVSEIIGSPASSSTDVANDAVVLVVVPSYFVVEKTAEQLRNHLTGAHQVGTLSGASVSQNITDETRLWVTDAKTALSIVVSEGQNPTTHIVFFKSQVHQPSVQLVLAAIKQSESYSGKVIFAGGSIVNDIPKLAAYLAPLTVGSSPAFSSEPSHDVTSVDLEEVCALVGKDVVSLAVDRTGRYPGPHPKIVENSMALCVALLEKLVRMAKSPQSIVVFTAEVGEVSAEVQKVVALSKLLCTRDELSENIDSAKPVEDHRIFIFSHCDADETLLIHPTIVIDKGTMKTTWLPSHAEVAFPAKRTEWQSKEEQALRKRTLGWASAGVYVSLFPQEAKDVFPTTTSMHLELIDMENALLQVSRAKAVVSPDKILTAFPKEAILRSMQELAESAAIVSSENIGFTFTGEILHRLPTLPEVSNIVLNGLVLGLEEAAIAVAAVSSIHLFPHKVGTITTEKWIEQVAIVRKEHTGGKSATSDVLADAMIVLKWLSASLASPDQAETLATNIGVPLYRLNSIVSLMRHMRAQLTDYAFLNTFNVAADVDRTITSLNQQWDVLLIVLATALCRKSVIVRNEGQINARDISGMLMFLRTAKSANPNAFAPSSVAWKVGNAVVRASVNNSQNHFFIKDVTTLRASYYLTTLILLAPAMDYSPPQQTTGADPVVYLSMSANGQQKRAKVGIEGAARMLEFREKWNTVYGAIMVLRSLPRSTTVSQYSQYLQARDKAFNVKALQRELQEELKAIAEEAQVTEDNRSFLQTSCHRFVPSGEHLDASTQVSSPSDEELIRKYLKRALKASDGATAVTATSAVTTAAATTAA</sequence>
<keyword evidence="4" id="KW-1185">Reference proteome</keyword>
<evidence type="ECO:0000313" key="4">
    <source>
        <dbReference type="Proteomes" id="UP000051952"/>
    </source>
</evidence>
<dbReference type="PANTHER" id="PTHR18934">
    <property type="entry name" value="ATP-DEPENDENT RNA HELICASE"/>
    <property type="match status" value="1"/>
</dbReference>
<accession>A0A0S4JM26</accession>